<dbReference type="OrthoDB" id="6195504at2"/>
<dbReference type="EMBL" id="FORA01000001">
    <property type="protein sequence ID" value="SFI37350.1"/>
    <property type="molecule type" value="Genomic_DNA"/>
</dbReference>
<evidence type="ECO:0008006" key="3">
    <source>
        <dbReference type="Google" id="ProtNLM"/>
    </source>
</evidence>
<protein>
    <recommendedName>
        <fullName evidence="3">DUF1284 domain-containing protein</fullName>
    </recommendedName>
</protein>
<evidence type="ECO:0000313" key="1">
    <source>
        <dbReference type="EMBL" id="SFI37350.1"/>
    </source>
</evidence>
<dbReference type="Proteomes" id="UP000199110">
    <property type="component" value="Unassembled WGS sequence"/>
</dbReference>
<dbReference type="RefSeq" id="WP_092777090.1">
    <property type="nucleotide sequence ID" value="NZ_FORA01000001.1"/>
</dbReference>
<keyword evidence="2" id="KW-1185">Reference proteome</keyword>
<accession>A0A1I3HPA6</accession>
<reference evidence="1 2" key="1">
    <citation type="submission" date="2016-10" db="EMBL/GenBank/DDBJ databases">
        <authorList>
            <person name="de Groot N.N."/>
        </authorList>
    </citation>
    <scope>NUCLEOTIDE SEQUENCE [LARGE SCALE GENOMIC DNA]</scope>
    <source>
        <strain evidence="1 2">DSM 19073</strain>
    </source>
</reference>
<dbReference type="InterPro" id="IPR009702">
    <property type="entry name" value="DUF1284"/>
</dbReference>
<sequence>MTLRLRPHHVLCSIGFEGSGYDGPFIANMRHIVTQVLRGPGGRDQRIWISDTADAICAPCPKRVGLGCESQDKIDRFDRDHAEALDLTPGQALSWGECHDRAVARVVPADLDRICAGCEWLPLGICKTRLAAAIAAQPGMEKGRPGEETAPNETPVV</sequence>
<organism evidence="1 2">
    <name type="scientific">Jannaschia pohangensis</name>
    <dbReference type="NCBI Taxonomy" id="390807"/>
    <lineage>
        <taxon>Bacteria</taxon>
        <taxon>Pseudomonadati</taxon>
        <taxon>Pseudomonadota</taxon>
        <taxon>Alphaproteobacteria</taxon>
        <taxon>Rhodobacterales</taxon>
        <taxon>Roseobacteraceae</taxon>
        <taxon>Jannaschia</taxon>
    </lineage>
</organism>
<dbReference type="Pfam" id="PF06935">
    <property type="entry name" value="DUF1284"/>
    <property type="match status" value="1"/>
</dbReference>
<dbReference type="AlphaFoldDB" id="A0A1I3HPA6"/>
<name>A0A1I3HPA6_9RHOB</name>
<dbReference type="STRING" id="390807.SAMN04488095_0665"/>
<gene>
    <name evidence="1" type="ORF">SAMN04488095_0665</name>
</gene>
<evidence type="ECO:0000313" key="2">
    <source>
        <dbReference type="Proteomes" id="UP000199110"/>
    </source>
</evidence>
<proteinExistence type="predicted"/>